<comment type="caution">
    <text evidence="3">The sequence shown here is derived from an EMBL/GenBank/DDBJ whole genome shotgun (WGS) entry which is preliminary data.</text>
</comment>
<evidence type="ECO:0000313" key="4">
    <source>
        <dbReference type="Proteomes" id="UP000215305"/>
    </source>
</evidence>
<organism evidence="3 4">
    <name type="scientific">Aspergillus thermomutatus</name>
    <name type="common">Neosartorya pseudofischeri</name>
    <dbReference type="NCBI Taxonomy" id="41047"/>
    <lineage>
        <taxon>Eukaryota</taxon>
        <taxon>Fungi</taxon>
        <taxon>Dikarya</taxon>
        <taxon>Ascomycota</taxon>
        <taxon>Pezizomycotina</taxon>
        <taxon>Eurotiomycetes</taxon>
        <taxon>Eurotiomycetidae</taxon>
        <taxon>Eurotiales</taxon>
        <taxon>Aspergillaceae</taxon>
        <taxon>Aspergillus</taxon>
        <taxon>Aspergillus subgen. Fumigati</taxon>
    </lineage>
</organism>
<name>A0A397HG96_ASPTH</name>
<gene>
    <name evidence="3" type="ORF">CDV56_108641</name>
</gene>
<evidence type="ECO:0000256" key="1">
    <source>
        <dbReference type="SAM" id="MobiDB-lite"/>
    </source>
</evidence>
<feature type="chain" id="PRO_5017433030" evidence="2">
    <location>
        <begin position="19"/>
        <end position="171"/>
    </location>
</feature>
<dbReference type="RefSeq" id="XP_026616677.1">
    <property type="nucleotide sequence ID" value="XM_026762260.1"/>
</dbReference>
<evidence type="ECO:0000313" key="3">
    <source>
        <dbReference type="EMBL" id="RHZ62161.1"/>
    </source>
</evidence>
<dbReference type="Proteomes" id="UP000215305">
    <property type="component" value="Unassembled WGS sequence"/>
</dbReference>
<feature type="signal peptide" evidence="2">
    <location>
        <begin position="1"/>
        <end position="18"/>
    </location>
</feature>
<keyword evidence="4" id="KW-1185">Reference proteome</keyword>
<dbReference type="GeneID" id="38130615"/>
<accession>A0A397HG96</accession>
<dbReference type="EMBL" id="NKHU02000039">
    <property type="protein sequence ID" value="RHZ62161.1"/>
    <property type="molecule type" value="Genomic_DNA"/>
</dbReference>
<feature type="region of interest" description="Disordered" evidence="1">
    <location>
        <begin position="75"/>
        <end position="171"/>
    </location>
</feature>
<feature type="compositionally biased region" description="Polar residues" evidence="1">
    <location>
        <begin position="78"/>
        <end position="94"/>
    </location>
</feature>
<proteinExistence type="predicted"/>
<evidence type="ECO:0000256" key="2">
    <source>
        <dbReference type="SAM" id="SignalP"/>
    </source>
</evidence>
<dbReference type="STRING" id="41047.A0A397HG96"/>
<reference evidence="3" key="1">
    <citation type="submission" date="2018-08" db="EMBL/GenBank/DDBJ databases">
        <title>Draft genome sequence of azole-resistant Aspergillus thermomutatus (Neosartorya pseudofischeri) strain HMR AF 39, isolated from a human nasal aspirate.</title>
        <authorList>
            <person name="Parent-Michaud M."/>
            <person name="Dufresne P.J."/>
            <person name="Fournier E."/>
            <person name="Martineau C."/>
            <person name="Moreira S."/>
            <person name="Perkins V."/>
            <person name="De Repentigny L."/>
            <person name="Dufresne S.F."/>
        </authorList>
    </citation>
    <scope>NUCLEOTIDE SEQUENCE [LARGE SCALE GENOMIC DNA]</scope>
    <source>
        <strain evidence="3">HMR AF 39</strain>
    </source>
</reference>
<feature type="compositionally biased region" description="Acidic residues" evidence="1">
    <location>
        <begin position="157"/>
        <end position="171"/>
    </location>
</feature>
<protein>
    <submittedName>
        <fullName evidence="3">Uncharacterized protein</fullName>
    </submittedName>
</protein>
<feature type="compositionally biased region" description="Low complexity" evidence="1">
    <location>
        <begin position="103"/>
        <end position="119"/>
    </location>
</feature>
<dbReference type="OrthoDB" id="4507600at2759"/>
<sequence length="171" mass="16872">MDLRTVTILLSLCEILLAVPIQGSQKDKRQGFEDAFDFGDLANTGAFSSSTNPFGSISSGATTGSNNAGVLNGLQGLISPTGNPSSTQNASPSGANPFGALFSGIIPSTSGSGSPTGTGNMILPTGTFSSGSQTGDDETNQGLSGFGDLSLGGEGGQDADEGNSPEGESDA</sequence>
<dbReference type="VEuPathDB" id="FungiDB:CDV56_108641"/>
<dbReference type="AlphaFoldDB" id="A0A397HG96"/>
<keyword evidence="2" id="KW-0732">Signal</keyword>